<dbReference type="EMBL" id="JAUSWH010000024">
    <property type="protein sequence ID" value="MDQ0458142.1"/>
    <property type="molecule type" value="Genomic_DNA"/>
</dbReference>
<keyword evidence="3" id="KW-1185">Reference proteome</keyword>
<evidence type="ECO:0000256" key="1">
    <source>
        <dbReference type="SAM" id="MobiDB-lite"/>
    </source>
</evidence>
<feature type="region of interest" description="Disordered" evidence="1">
    <location>
        <begin position="15"/>
        <end position="51"/>
    </location>
</feature>
<gene>
    <name evidence="2" type="ORF">QO005_004501</name>
</gene>
<organism evidence="2 3">
    <name type="scientific">Rhizobium paknamense</name>
    <dbReference type="NCBI Taxonomy" id="1206817"/>
    <lineage>
        <taxon>Bacteria</taxon>
        <taxon>Pseudomonadati</taxon>
        <taxon>Pseudomonadota</taxon>
        <taxon>Alphaproteobacteria</taxon>
        <taxon>Hyphomicrobiales</taxon>
        <taxon>Rhizobiaceae</taxon>
        <taxon>Rhizobium/Agrobacterium group</taxon>
        <taxon>Rhizobium</taxon>
    </lineage>
</organism>
<protein>
    <submittedName>
        <fullName evidence="2">Uncharacterized protein</fullName>
    </submittedName>
</protein>
<sequence>LFNCQITDTSKCQKFPQGQTVKPGPNQHLSQSQKFKTKKLTARSNRPSSREAAYKPHYAKWSIGNFAAFAFFRQCAEFIVENSFPGQVSFSFKPVPVRPFREKSSISGASLEFSTHPASSFYQSGAKVFL</sequence>
<evidence type="ECO:0000313" key="3">
    <source>
        <dbReference type="Proteomes" id="UP001235269"/>
    </source>
</evidence>
<name>A0ABU0IIU3_9HYPH</name>
<comment type="caution">
    <text evidence="2">The sequence shown here is derived from an EMBL/GenBank/DDBJ whole genome shotgun (WGS) entry which is preliminary data.</text>
</comment>
<evidence type="ECO:0000313" key="2">
    <source>
        <dbReference type="EMBL" id="MDQ0458142.1"/>
    </source>
</evidence>
<accession>A0ABU0IIU3</accession>
<dbReference type="Proteomes" id="UP001235269">
    <property type="component" value="Unassembled WGS sequence"/>
</dbReference>
<feature type="non-terminal residue" evidence="2">
    <location>
        <position position="1"/>
    </location>
</feature>
<reference evidence="2 3" key="1">
    <citation type="submission" date="2023-07" db="EMBL/GenBank/DDBJ databases">
        <title>Genomic Encyclopedia of Type Strains, Phase IV (KMG-IV): sequencing the most valuable type-strain genomes for metagenomic binning, comparative biology and taxonomic classification.</title>
        <authorList>
            <person name="Goeker M."/>
        </authorList>
    </citation>
    <scope>NUCLEOTIDE SEQUENCE [LARGE SCALE GENOMIC DNA]</scope>
    <source>
        <strain evidence="2 3">DSM 100301</strain>
    </source>
</reference>
<dbReference type="RefSeq" id="WP_307160249.1">
    <property type="nucleotide sequence ID" value="NZ_JAUSWH010000024.1"/>
</dbReference>
<proteinExistence type="predicted"/>